<keyword evidence="2" id="KW-1185">Reference proteome</keyword>
<dbReference type="InterPro" id="IPR058059">
    <property type="entry name" value="PA3496-like"/>
</dbReference>
<sequence>MLIRKEQDLDPIQTEVFDIMVGYDIEQRNRRKQHATRRLLEARRAIERHREEKELMSSIDETCWLEDEH</sequence>
<dbReference type="AlphaFoldDB" id="A0A2P8EW46"/>
<organism evidence="1 2">
    <name type="scientific">Marinobacterium halophilum</name>
    <dbReference type="NCBI Taxonomy" id="267374"/>
    <lineage>
        <taxon>Bacteria</taxon>
        <taxon>Pseudomonadati</taxon>
        <taxon>Pseudomonadota</taxon>
        <taxon>Gammaproteobacteria</taxon>
        <taxon>Oceanospirillales</taxon>
        <taxon>Oceanospirillaceae</taxon>
        <taxon>Marinobacterium</taxon>
    </lineage>
</organism>
<dbReference type="Proteomes" id="UP000242133">
    <property type="component" value="Unassembled WGS sequence"/>
</dbReference>
<evidence type="ECO:0000313" key="1">
    <source>
        <dbReference type="EMBL" id="PSL13693.1"/>
    </source>
</evidence>
<dbReference type="RefSeq" id="WP_106591840.1">
    <property type="nucleotide sequence ID" value="NZ_PYGI01000011.1"/>
</dbReference>
<dbReference type="NCBIfam" id="NF046101">
    <property type="entry name" value="PA3496_fam"/>
    <property type="match status" value="1"/>
</dbReference>
<evidence type="ECO:0000313" key="2">
    <source>
        <dbReference type="Proteomes" id="UP000242133"/>
    </source>
</evidence>
<reference evidence="1 2" key="1">
    <citation type="submission" date="2018-03" db="EMBL/GenBank/DDBJ databases">
        <title>Genomic Encyclopedia of Archaeal and Bacterial Type Strains, Phase II (KMG-II): from individual species to whole genera.</title>
        <authorList>
            <person name="Goeker M."/>
        </authorList>
    </citation>
    <scope>NUCLEOTIDE SEQUENCE [LARGE SCALE GENOMIC DNA]</scope>
    <source>
        <strain evidence="1 2">DSM 17586</strain>
    </source>
</reference>
<dbReference type="OrthoDB" id="6089741at2"/>
<accession>A0A2P8EW46</accession>
<gene>
    <name evidence="1" type="ORF">CLV44_111103</name>
</gene>
<dbReference type="EMBL" id="PYGI01000011">
    <property type="protein sequence ID" value="PSL13693.1"/>
    <property type="molecule type" value="Genomic_DNA"/>
</dbReference>
<comment type="caution">
    <text evidence="1">The sequence shown here is derived from an EMBL/GenBank/DDBJ whole genome shotgun (WGS) entry which is preliminary data.</text>
</comment>
<protein>
    <submittedName>
        <fullName evidence="1">Uncharacterized protein</fullName>
    </submittedName>
</protein>
<proteinExistence type="predicted"/>
<name>A0A2P8EW46_9GAMM</name>